<organism evidence="1">
    <name type="scientific">Anguilla anguilla</name>
    <name type="common">European freshwater eel</name>
    <name type="synonym">Muraena anguilla</name>
    <dbReference type="NCBI Taxonomy" id="7936"/>
    <lineage>
        <taxon>Eukaryota</taxon>
        <taxon>Metazoa</taxon>
        <taxon>Chordata</taxon>
        <taxon>Craniata</taxon>
        <taxon>Vertebrata</taxon>
        <taxon>Euteleostomi</taxon>
        <taxon>Actinopterygii</taxon>
        <taxon>Neopterygii</taxon>
        <taxon>Teleostei</taxon>
        <taxon>Anguilliformes</taxon>
        <taxon>Anguillidae</taxon>
        <taxon>Anguilla</taxon>
    </lineage>
</organism>
<dbReference type="EMBL" id="GBXM01088714">
    <property type="protein sequence ID" value="JAH19863.1"/>
    <property type="molecule type" value="Transcribed_RNA"/>
</dbReference>
<evidence type="ECO:0000313" key="1">
    <source>
        <dbReference type="EMBL" id="JAH19863.1"/>
    </source>
</evidence>
<name>A0A0E9QUU8_ANGAN</name>
<sequence length="28" mass="3192">MGLFSELYNSSLFSFPACFLTTFSVRIL</sequence>
<protein>
    <submittedName>
        <fullName evidence="1">Uncharacterized protein</fullName>
    </submittedName>
</protein>
<reference evidence="1" key="2">
    <citation type="journal article" date="2015" name="Fish Shellfish Immunol.">
        <title>Early steps in the European eel (Anguilla anguilla)-Vibrio vulnificus interaction in the gills: Role of the RtxA13 toxin.</title>
        <authorList>
            <person name="Callol A."/>
            <person name="Pajuelo D."/>
            <person name="Ebbesson L."/>
            <person name="Teles M."/>
            <person name="MacKenzie S."/>
            <person name="Amaro C."/>
        </authorList>
    </citation>
    <scope>NUCLEOTIDE SEQUENCE</scope>
</reference>
<accession>A0A0E9QUU8</accession>
<proteinExistence type="predicted"/>
<dbReference type="AlphaFoldDB" id="A0A0E9QUU8"/>
<reference evidence="1" key="1">
    <citation type="submission" date="2014-11" db="EMBL/GenBank/DDBJ databases">
        <authorList>
            <person name="Amaro Gonzalez C."/>
        </authorList>
    </citation>
    <scope>NUCLEOTIDE SEQUENCE</scope>
</reference>